<accession>A0AA40ASC4</accession>
<keyword evidence="1" id="KW-0732">Signal</keyword>
<name>A0AA40ASC4_9PEZI</name>
<dbReference type="Proteomes" id="UP001172102">
    <property type="component" value="Unassembled WGS sequence"/>
</dbReference>
<evidence type="ECO:0000313" key="3">
    <source>
        <dbReference type="Proteomes" id="UP001172102"/>
    </source>
</evidence>
<dbReference type="InterPro" id="IPR011042">
    <property type="entry name" value="6-blade_b-propeller_TolB-like"/>
</dbReference>
<comment type="caution">
    <text evidence="2">The sequence shown here is derived from an EMBL/GenBank/DDBJ whole genome shotgun (WGS) entry which is preliminary data.</text>
</comment>
<dbReference type="Gene3D" id="2.120.10.30">
    <property type="entry name" value="TolB, C-terminal domain"/>
    <property type="match status" value="1"/>
</dbReference>
<sequence>MSWIIFLLLQLCGANRLRGGPSTRPSIRQLCQFSNPTWIENIAVRSNGQLLVTLFSSPELYQIDPFDPNPTPELVARFPNALGILGITELEEDVFAITKGNFSSETGNVAPASFSVWKADLRGGTPALSRIADVPAATILNGVSTVKQGSKFVILADSMAGVLWRVNLETAEYDIILNSTATQPTTPFPVGWGANGVHARDGNLFFTNSDRGLYRARIHDDGTLGGRVEVVANLTGADDFTFDARGQVYLSRGRDDVIGKVTSGGELVTLDTANADAPVLLEGNTAVAFGRTTCDRRTLYVATNGGWSGLVPGTAQVGGRVLAIDLGE</sequence>
<protein>
    <recommendedName>
        <fullName evidence="4">SMP-30/Gluconolactonase/LRE-like region domain-containing protein</fullName>
    </recommendedName>
</protein>
<keyword evidence="3" id="KW-1185">Reference proteome</keyword>
<evidence type="ECO:0000256" key="1">
    <source>
        <dbReference type="SAM" id="SignalP"/>
    </source>
</evidence>
<feature type="chain" id="PRO_5041210577" description="SMP-30/Gluconolactonase/LRE-like region domain-containing protein" evidence="1">
    <location>
        <begin position="20"/>
        <end position="328"/>
    </location>
</feature>
<dbReference type="PANTHER" id="PTHR42060">
    <property type="entry name" value="NHL REPEAT-CONTAINING PROTEIN-RELATED"/>
    <property type="match status" value="1"/>
</dbReference>
<gene>
    <name evidence="2" type="ORF">B0H67DRAFT_484028</name>
</gene>
<evidence type="ECO:0000313" key="2">
    <source>
        <dbReference type="EMBL" id="KAK0721120.1"/>
    </source>
</evidence>
<organism evidence="2 3">
    <name type="scientific">Lasiosphaeris hirsuta</name>
    <dbReference type="NCBI Taxonomy" id="260670"/>
    <lineage>
        <taxon>Eukaryota</taxon>
        <taxon>Fungi</taxon>
        <taxon>Dikarya</taxon>
        <taxon>Ascomycota</taxon>
        <taxon>Pezizomycotina</taxon>
        <taxon>Sordariomycetes</taxon>
        <taxon>Sordariomycetidae</taxon>
        <taxon>Sordariales</taxon>
        <taxon>Lasiosphaeriaceae</taxon>
        <taxon>Lasiosphaeris</taxon>
    </lineage>
</organism>
<dbReference type="EMBL" id="JAUKUA010000003">
    <property type="protein sequence ID" value="KAK0721120.1"/>
    <property type="molecule type" value="Genomic_DNA"/>
</dbReference>
<proteinExistence type="predicted"/>
<evidence type="ECO:0008006" key="4">
    <source>
        <dbReference type="Google" id="ProtNLM"/>
    </source>
</evidence>
<dbReference type="SUPFAM" id="SSF63829">
    <property type="entry name" value="Calcium-dependent phosphotriesterase"/>
    <property type="match status" value="1"/>
</dbReference>
<feature type="signal peptide" evidence="1">
    <location>
        <begin position="1"/>
        <end position="19"/>
    </location>
</feature>
<dbReference type="PANTHER" id="PTHR42060:SF1">
    <property type="entry name" value="NHL REPEAT-CONTAINING PROTEIN"/>
    <property type="match status" value="1"/>
</dbReference>
<dbReference type="InterPro" id="IPR052998">
    <property type="entry name" value="Hetero-Diels-Alderase-like"/>
</dbReference>
<dbReference type="AlphaFoldDB" id="A0AA40ASC4"/>
<reference evidence="2" key="1">
    <citation type="submission" date="2023-06" db="EMBL/GenBank/DDBJ databases">
        <title>Genome-scale phylogeny and comparative genomics of the fungal order Sordariales.</title>
        <authorList>
            <consortium name="Lawrence Berkeley National Laboratory"/>
            <person name="Hensen N."/>
            <person name="Bonometti L."/>
            <person name="Westerberg I."/>
            <person name="Brannstrom I.O."/>
            <person name="Guillou S."/>
            <person name="Cros-Aarteil S."/>
            <person name="Calhoun S."/>
            <person name="Haridas S."/>
            <person name="Kuo A."/>
            <person name="Mondo S."/>
            <person name="Pangilinan J."/>
            <person name="Riley R."/>
            <person name="Labutti K."/>
            <person name="Andreopoulos B."/>
            <person name="Lipzen A."/>
            <person name="Chen C."/>
            <person name="Yanf M."/>
            <person name="Daum C."/>
            <person name="Ng V."/>
            <person name="Clum A."/>
            <person name="Steindorff A."/>
            <person name="Ohm R."/>
            <person name="Martin F."/>
            <person name="Silar P."/>
            <person name="Natvig D."/>
            <person name="Lalanne C."/>
            <person name="Gautier V."/>
            <person name="Ament-Velasquez S.L."/>
            <person name="Kruys A."/>
            <person name="Hutchinson M.I."/>
            <person name="Powell A.J."/>
            <person name="Barry K."/>
            <person name="Miller A.N."/>
            <person name="Grigoriev I.V."/>
            <person name="Debuchy R."/>
            <person name="Gladieux P."/>
            <person name="Thoren M.H."/>
            <person name="Johannesson H."/>
        </authorList>
    </citation>
    <scope>NUCLEOTIDE SEQUENCE</scope>
    <source>
        <strain evidence="2">SMH4607-1</strain>
    </source>
</reference>